<dbReference type="GO" id="GO:0016491">
    <property type="term" value="F:oxidoreductase activity"/>
    <property type="evidence" value="ECO:0007669"/>
    <property type="project" value="UniProtKB-KW"/>
</dbReference>
<keyword evidence="1" id="KW-0479">Metal-binding</keyword>
<reference evidence="4 5" key="1">
    <citation type="submission" date="2013-11" db="EMBL/GenBank/DDBJ databases">
        <title>Single cell genomics of uncultured Tannerella BU063 (oral taxon 286).</title>
        <authorList>
            <person name="Beall C.J."/>
            <person name="Campbell A.G."/>
            <person name="Griffen A.L."/>
            <person name="Podar M."/>
            <person name="Leys E.J."/>
        </authorList>
    </citation>
    <scope>NUCLEOTIDE SEQUENCE [LARGE SCALE GENOMIC DNA]</scope>
    <source>
        <strain evidence="4">Cell 2</strain>
    </source>
</reference>
<evidence type="ECO:0000256" key="1">
    <source>
        <dbReference type="ARBA" id="ARBA00022723"/>
    </source>
</evidence>
<dbReference type="EMBL" id="AYUF01000286">
    <property type="protein sequence ID" value="ETK02910.1"/>
    <property type="molecule type" value="Genomic_DNA"/>
</dbReference>
<dbReference type="GO" id="GO:0046872">
    <property type="term" value="F:metal ion binding"/>
    <property type="evidence" value="ECO:0007669"/>
    <property type="project" value="UniProtKB-KW"/>
</dbReference>
<keyword evidence="2" id="KW-0560">Oxidoreductase</keyword>
<dbReference type="AlphaFoldDB" id="W2C6Z1"/>
<dbReference type="GO" id="GO:0051287">
    <property type="term" value="F:NAD binding"/>
    <property type="evidence" value="ECO:0007669"/>
    <property type="project" value="InterPro"/>
</dbReference>
<dbReference type="Proteomes" id="UP000018837">
    <property type="component" value="Unassembled WGS sequence"/>
</dbReference>
<dbReference type="PANTHER" id="PTHR30004:SF6">
    <property type="entry name" value="D-THREONATE 4-PHOSPHATE DEHYDROGENASE"/>
    <property type="match status" value="1"/>
</dbReference>
<gene>
    <name evidence="4" type="ORF">N425_01740</name>
</gene>
<dbReference type="PATRIC" id="fig|1411148.3.peg.136"/>
<dbReference type="PANTHER" id="PTHR30004">
    <property type="entry name" value="4-HYDROXYTHREONINE-4-PHOSPHATE DEHYDROGENASE"/>
    <property type="match status" value="1"/>
</dbReference>
<dbReference type="Pfam" id="PF04166">
    <property type="entry name" value="PdxA"/>
    <property type="match status" value="1"/>
</dbReference>
<dbReference type="InterPro" id="IPR005255">
    <property type="entry name" value="PdxA_fam"/>
</dbReference>
<protein>
    <submittedName>
        <fullName evidence="4">4-hydroxythreonine-4-phosphate dehydrogenase</fullName>
    </submittedName>
</protein>
<evidence type="ECO:0000313" key="5">
    <source>
        <dbReference type="Proteomes" id="UP000018837"/>
    </source>
</evidence>
<proteinExistence type="predicted"/>
<dbReference type="SUPFAM" id="SSF53659">
    <property type="entry name" value="Isocitrate/Isopropylmalate dehydrogenase-like"/>
    <property type="match status" value="1"/>
</dbReference>
<sequence>MEERLIRVGITQGDMNGVGYEVILKTFAEEMMTDICTPVIYGSLKALQYYRDTLTDITEPVIPNVIARAEEAEEGRVNLINCVAADCPIAPGESTAEGGMAAFASLEAAVADLKRGVIDTLVTAPINKHNIQHDGFHFPGHTEYLEACFGENGVYRSLMILTSDRLRVALVTGHVPLASVASHLTPEAITDKLILFNTSLKEDFGIVRPRIAVLSLNPHAGDAGLLGEEEETVIRPAMAEAKKKGVLSFGPYASDGFFGSSTFQLFDGVLAMYHDQGLAPFKALVMDEGVNFTAGLPIVRTSPDHGTAYDIAGRNRASEASFRQAIYASIDIYRNREAYRQATLHPLRKEFVDKVGKDNVKLDLTQEVEEPEL</sequence>
<keyword evidence="3" id="KW-0520">NAD</keyword>
<evidence type="ECO:0000256" key="3">
    <source>
        <dbReference type="ARBA" id="ARBA00023027"/>
    </source>
</evidence>
<evidence type="ECO:0000256" key="2">
    <source>
        <dbReference type="ARBA" id="ARBA00023002"/>
    </source>
</evidence>
<dbReference type="NCBIfam" id="TIGR00557">
    <property type="entry name" value="pdxA"/>
    <property type="match status" value="1"/>
</dbReference>
<evidence type="ECO:0000313" key="4">
    <source>
        <dbReference type="EMBL" id="ETK02910.1"/>
    </source>
</evidence>
<comment type="caution">
    <text evidence="4">The sequence shown here is derived from an EMBL/GenBank/DDBJ whole genome shotgun (WGS) entry which is preliminary data.</text>
</comment>
<organism evidence="4 5">
    <name type="scientific">Tannerella sp. oral taxon BU063 isolate Cell 2</name>
    <dbReference type="NCBI Taxonomy" id="1411148"/>
    <lineage>
        <taxon>Bacteria</taxon>
        <taxon>Pseudomonadati</taxon>
        <taxon>Bacteroidota</taxon>
        <taxon>Bacteroidia</taxon>
        <taxon>Bacteroidales</taxon>
        <taxon>Tannerellaceae</taxon>
        <taxon>Tannerella</taxon>
    </lineage>
</organism>
<name>W2C6Z1_9BACT</name>
<accession>W2C6Z1</accession>
<dbReference type="Gene3D" id="3.40.718.10">
    <property type="entry name" value="Isopropylmalate Dehydrogenase"/>
    <property type="match status" value="1"/>
</dbReference>